<dbReference type="CDD" id="cd05006">
    <property type="entry name" value="SIS_GmhA"/>
    <property type="match status" value="1"/>
</dbReference>
<accession>A0A372MDB9</accession>
<dbReference type="EMBL" id="QUWK01000020">
    <property type="protein sequence ID" value="RFU93754.1"/>
    <property type="molecule type" value="Genomic_DNA"/>
</dbReference>
<organism evidence="2 3">
    <name type="scientific">Sphaerochaeta halotolerans</name>
    <dbReference type="NCBI Taxonomy" id="2293840"/>
    <lineage>
        <taxon>Bacteria</taxon>
        <taxon>Pseudomonadati</taxon>
        <taxon>Spirochaetota</taxon>
        <taxon>Spirochaetia</taxon>
        <taxon>Spirochaetales</taxon>
        <taxon>Sphaerochaetaceae</taxon>
        <taxon>Sphaerochaeta</taxon>
    </lineage>
</organism>
<dbReference type="OrthoDB" id="9781311at2"/>
<gene>
    <name evidence="2" type="ORF">DYP60_13160</name>
</gene>
<dbReference type="Proteomes" id="UP000264002">
    <property type="component" value="Unassembled WGS sequence"/>
</dbReference>
<dbReference type="GO" id="GO:0097367">
    <property type="term" value="F:carbohydrate derivative binding"/>
    <property type="evidence" value="ECO:0007669"/>
    <property type="project" value="InterPro"/>
</dbReference>
<dbReference type="Gene3D" id="3.40.50.10490">
    <property type="entry name" value="Glucose-6-phosphate isomerase like protein, domain 1"/>
    <property type="match status" value="1"/>
</dbReference>
<dbReference type="PROSITE" id="PS51464">
    <property type="entry name" value="SIS"/>
    <property type="match status" value="1"/>
</dbReference>
<dbReference type="RefSeq" id="WP_117331477.1">
    <property type="nucleotide sequence ID" value="NZ_QUWK01000020.1"/>
</dbReference>
<dbReference type="AlphaFoldDB" id="A0A372MDB9"/>
<proteinExistence type="predicted"/>
<reference evidence="3" key="1">
    <citation type="submission" date="2018-08" db="EMBL/GenBank/DDBJ databases">
        <authorList>
            <person name="Grouzdev D.S."/>
            <person name="Krutkina M.S."/>
        </authorList>
    </citation>
    <scope>NUCLEOTIDE SEQUENCE [LARGE SCALE GENOMIC DNA]</scope>
    <source>
        <strain evidence="3">4-11</strain>
    </source>
</reference>
<dbReference type="SUPFAM" id="SSF53697">
    <property type="entry name" value="SIS domain"/>
    <property type="match status" value="1"/>
</dbReference>
<sequence length="210" mass="22551">MTYTLDHVLERYPQLKSIANTLEAARDLMVKKAQEGKLFLVAGNGGSSADADHIVGELMKSFVRKRPIEDAIARQLSEIGGDAGSRIASNLEGAVQAICLSSHHALSTAFMNDVDPSLVYAQQVYGYGNPGDLFIGISTSGNAQNVLNAALVARAKGLSVLGLTGESGGALTEHCDVCIQVPERETFKVQELHLPIYHWLCIEIEAALWS</sequence>
<keyword evidence="3" id="KW-1185">Reference proteome</keyword>
<evidence type="ECO:0000259" key="1">
    <source>
        <dbReference type="PROSITE" id="PS51464"/>
    </source>
</evidence>
<evidence type="ECO:0000313" key="2">
    <source>
        <dbReference type="EMBL" id="RFU93754.1"/>
    </source>
</evidence>
<dbReference type="InterPro" id="IPR001347">
    <property type="entry name" value="SIS_dom"/>
</dbReference>
<dbReference type="PANTHER" id="PTHR30390:SF6">
    <property type="entry name" value="DNAA INITIATOR-ASSOCIATING PROTEIN DIAA"/>
    <property type="match status" value="1"/>
</dbReference>
<dbReference type="InterPro" id="IPR035461">
    <property type="entry name" value="GmhA/DiaA"/>
</dbReference>
<dbReference type="PANTHER" id="PTHR30390">
    <property type="entry name" value="SEDOHEPTULOSE 7-PHOSPHATE ISOMERASE / DNAA INITIATOR-ASSOCIATING FACTOR FOR REPLICATION INITIATION"/>
    <property type="match status" value="1"/>
</dbReference>
<dbReference type="InterPro" id="IPR046348">
    <property type="entry name" value="SIS_dom_sf"/>
</dbReference>
<reference evidence="2 3" key="2">
    <citation type="submission" date="2018-09" db="EMBL/GenBank/DDBJ databases">
        <title>Genome of Sphaerochaeta halotolerans strain 4-11.</title>
        <authorList>
            <person name="Nazina T.N."/>
            <person name="Sokolova D.S."/>
        </authorList>
    </citation>
    <scope>NUCLEOTIDE SEQUENCE [LARGE SCALE GENOMIC DNA]</scope>
    <source>
        <strain evidence="2 3">4-11</strain>
    </source>
</reference>
<dbReference type="GO" id="GO:1901135">
    <property type="term" value="P:carbohydrate derivative metabolic process"/>
    <property type="evidence" value="ECO:0007669"/>
    <property type="project" value="InterPro"/>
</dbReference>
<feature type="domain" description="SIS" evidence="1">
    <location>
        <begin position="29"/>
        <end position="210"/>
    </location>
</feature>
<evidence type="ECO:0000313" key="3">
    <source>
        <dbReference type="Proteomes" id="UP000264002"/>
    </source>
</evidence>
<name>A0A372MDB9_9SPIR</name>
<dbReference type="Pfam" id="PF01380">
    <property type="entry name" value="SIS"/>
    <property type="match status" value="1"/>
</dbReference>
<dbReference type="InterPro" id="IPR050099">
    <property type="entry name" value="SIS_GmhA/DiaA_subfam"/>
</dbReference>
<protein>
    <submittedName>
        <fullName evidence="2">SIS domain-containing protein</fullName>
    </submittedName>
</protein>
<comment type="caution">
    <text evidence="2">The sequence shown here is derived from an EMBL/GenBank/DDBJ whole genome shotgun (WGS) entry which is preliminary data.</text>
</comment>